<keyword evidence="1" id="KW-0812">Transmembrane</keyword>
<sequence>MSRITIALLGGLLGFALYVMAGVALADHVLGRHWLLQFAYFVVVGMAWAWPAKWLMFWAARGRG</sequence>
<evidence type="ECO:0000313" key="3">
    <source>
        <dbReference type="Proteomes" id="UP000689967"/>
    </source>
</evidence>
<reference evidence="2 3" key="1">
    <citation type="submission" date="2021-01" db="EMBL/GenBank/DDBJ databases">
        <title>Roseomonas sp. nov, a bacterium isolated from an oil production mixture in Yumen Oilfield.</title>
        <authorList>
            <person name="Wu D."/>
        </authorList>
    </citation>
    <scope>NUCLEOTIDE SEQUENCE [LARGE SCALE GENOMIC DNA]</scope>
    <source>
        <strain evidence="2 3">ROY-5-3</strain>
    </source>
</reference>
<evidence type="ECO:0000313" key="2">
    <source>
        <dbReference type="EMBL" id="MBU8543518.1"/>
    </source>
</evidence>
<dbReference type="Proteomes" id="UP000689967">
    <property type="component" value="Unassembled WGS sequence"/>
</dbReference>
<keyword evidence="1" id="KW-0472">Membrane</keyword>
<accession>A0ABS6H6Z7</accession>
<keyword evidence="1" id="KW-1133">Transmembrane helix</keyword>
<dbReference type="RefSeq" id="WP_216873983.1">
    <property type="nucleotide sequence ID" value="NZ_JAERQM010000002.1"/>
</dbReference>
<comment type="caution">
    <text evidence="2">The sequence shown here is derived from an EMBL/GenBank/DDBJ whole genome shotgun (WGS) entry which is preliminary data.</text>
</comment>
<keyword evidence="3" id="KW-1185">Reference proteome</keyword>
<organism evidence="2 3">
    <name type="scientific">Falsiroseomonas oleicola</name>
    <dbReference type="NCBI Taxonomy" id="2801474"/>
    <lineage>
        <taxon>Bacteria</taxon>
        <taxon>Pseudomonadati</taxon>
        <taxon>Pseudomonadota</taxon>
        <taxon>Alphaproteobacteria</taxon>
        <taxon>Acetobacterales</taxon>
        <taxon>Roseomonadaceae</taxon>
        <taxon>Falsiroseomonas</taxon>
    </lineage>
</organism>
<dbReference type="EMBL" id="JAERQM010000002">
    <property type="protein sequence ID" value="MBU8543518.1"/>
    <property type="molecule type" value="Genomic_DNA"/>
</dbReference>
<gene>
    <name evidence="2" type="ORF">JJQ90_07365</name>
</gene>
<protein>
    <submittedName>
        <fullName evidence="2">DUF2842 domain-containing protein</fullName>
    </submittedName>
</protein>
<name>A0ABS6H6Z7_9PROT</name>
<feature type="transmembrane region" description="Helical" evidence="1">
    <location>
        <begin position="36"/>
        <end position="60"/>
    </location>
</feature>
<proteinExistence type="predicted"/>
<dbReference type="Pfam" id="PF11003">
    <property type="entry name" value="DUF2842"/>
    <property type="match status" value="1"/>
</dbReference>
<evidence type="ECO:0000256" key="1">
    <source>
        <dbReference type="SAM" id="Phobius"/>
    </source>
</evidence>
<dbReference type="InterPro" id="IPR021265">
    <property type="entry name" value="DUF2842"/>
</dbReference>